<accession>A0A4S5CGI1</accession>
<dbReference type="RefSeq" id="WP_136501796.1">
    <property type="nucleotide sequence ID" value="NZ_SSUX01000008.1"/>
</dbReference>
<comment type="caution">
    <text evidence="1">The sequence shown here is derived from an EMBL/GenBank/DDBJ whole genome shotgun (WGS) entry which is preliminary data.</text>
</comment>
<evidence type="ECO:0000313" key="2">
    <source>
        <dbReference type="Proteomes" id="UP000309618"/>
    </source>
</evidence>
<dbReference type="EMBL" id="SSUX01000008">
    <property type="protein sequence ID" value="THJ44974.1"/>
    <property type="molecule type" value="Genomic_DNA"/>
</dbReference>
<name>A0A4S5CGI1_AERVE</name>
<proteinExistence type="predicted"/>
<dbReference type="AlphaFoldDB" id="A0A4S5CGI1"/>
<dbReference type="Proteomes" id="UP000309618">
    <property type="component" value="Unassembled WGS sequence"/>
</dbReference>
<reference evidence="1 2" key="1">
    <citation type="submission" date="2019-04" db="EMBL/GenBank/DDBJ databases">
        <title>Comparative genomics of Aeromonas veronii strains pathogenic to fish.</title>
        <authorList>
            <person name="Cascarano M.C."/>
            <person name="Smyrli M."/>
            <person name="Katharios P."/>
        </authorList>
    </citation>
    <scope>NUCLEOTIDE SEQUENCE [LARGE SCALE GENOMIC DNA]</scope>
    <source>
        <strain evidence="1 2">XU1</strain>
    </source>
</reference>
<gene>
    <name evidence="1" type="ORF">E8Q35_12350</name>
</gene>
<evidence type="ECO:0000313" key="1">
    <source>
        <dbReference type="EMBL" id="THJ44974.1"/>
    </source>
</evidence>
<organism evidence="1 2">
    <name type="scientific">Aeromonas veronii</name>
    <dbReference type="NCBI Taxonomy" id="654"/>
    <lineage>
        <taxon>Bacteria</taxon>
        <taxon>Pseudomonadati</taxon>
        <taxon>Pseudomonadota</taxon>
        <taxon>Gammaproteobacteria</taxon>
        <taxon>Aeromonadales</taxon>
        <taxon>Aeromonadaceae</taxon>
        <taxon>Aeromonas</taxon>
    </lineage>
</organism>
<protein>
    <submittedName>
        <fullName evidence="1">Uncharacterized protein</fullName>
    </submittedName>
</protein>
<sequence>MHKIEIEISSQVDHAHYGEDLPWDYSAHIVLGSQEDAIGLLTHNLGGSEKLDAFNIEADGTTLHFKSFAHAEVGTIFGINTSIAAAKLAAVEEATITNELERFTDLAFIELFPAKPMYARFYWWERTHPDPDLPPLMDANGCPIEVGKRCLFQREQSEEWIAGWVKQISAHPERPVGVKQMDYVSNFCLGCTTTQIRMIADSESSAVVFNAVKDQVRRKIADRDFFCISHIGSDPEMRRLLAKQTLKAPL</sequence>